<proteinExistence type="predicted"/>
<gene>
    <name evidence="2" type="primary">rbfA</name>
    <name evidence="2" type="ORF">ESZ_00078</name>
</gene>
<dbReference type="SUPFAM" id="SSF89919">
    <property type="entry name" value="Ribosome-binding factor A, RbfA"/>
    <property type="match status" value="1"/>
</dbReference>
<name>A0A6J5JVH2_9GAMM</name>
<dbReference type="GO" id="GO:0006364">
    <property type="term" value="P:rRNA processing"/>
    <property type="evidence" value="ECO:0007669"/>
    <property type="project" value="InterPro"/>
</dbReference>
<keyword evidence="3" id="KW-1185">Reference proteome</keyword>
<accession>A0A6J5JVH2</accession>
<dbReference type="EMBL" id="LR794158">
    <property type="protein sequence ID" value="CAB3976298.1"/>
    <property type="molecule type" value="Genomic_DNA"/>
</dbReference>
<dbReference type="Proteomes" id="UP000509549">
    <property type="component" value="Chromosome"/>
</dbReference>
<reference evidence="2 3" key="1">
    <citation type="submission" date="2020-04" db="EMBL/GenBank/DDBJ databases">
        <authorList>
            <person name="Graf S J."/>
        </authorList>
    </citation>
    <scope>NUCLEOTIDE SEQUENCE [LARGE SCALE GENOMIC DNA]</scope>
    <source>
        <strain evidence="2">1</strain>
    </source>
</reference>
<sequence>MNKISNKKNKLLQKLISTIIKELINIENNNLITVTSVDTTKNGLNSKIYISSLKNEKEIIKMLNINKKKIKHALTTKIKNHTIPEIEFHLDKTTEYELIIQKINEKK</sequence>
<dbReference type="RefSeq" id="WP_176604831.1">
    <property type="nucleotide sequence ID" value="NZ_LR794158.1"/>
</dbReference>
<keyword evidence="1" id="KW-0690">Ribosome biogenesis</keyword>
<dbReference type="InterPro" id="IPR000238">
    <property type="entry name" value="RbfA"/>
</dbReference>
<organism evidence="2 3">
    <name type="scientific">Candidatus Azoamicus ciliaticola</name>
    <dbReference type="NCBI Taxonomy" id="2652803"/>
    <lineage>
        <taxon>Bacteria</taxon>
        <taxon>Pseudomonadati</taxon>
        <taxon>Pseudomonadota</taxon>
        <taxon>Gammaproteobacteria</taxon>
        <taxon>Candidatus Azoamicaceae</taxon>
        <taxon>Candidatus Azoamicus</taxon>
    </lineage>
</organism>
<dbReference type="Pfam" id="PF02033">
    <property type="entry name" value="RBFA"/>
    <property type="match status" value="1"/>
</dbReference>
<dbReference type="InterPro" id="IPR023799">
    <property type="entry name" value="RbfA_dom_sf"/>
</dbReference>
<evidence type="ECO:0000256" key="1">
    <source>
        <dbReference type="ARBA" id="ARBA00022517"/>
    </source>
</evidence>
<dbReference type="Gene3D" id="3.30.300.20">
    <property type="match status" value="1"/>
</dbReference>
<protein>
    <submittedName>
        <fullName evidence="2">Ribosome-binding factor A</fullName>
    </submittedName>
</protein>
<dbReference type="InterPro" id="IPR015946">
    <property type="entry name" value="KH_dom-like_a/b"/>
</dbReference>
<dbReference type="KEGG" id="acil:ESZ_00078"/>
<evidence type="ECO:0000313" key="3">
    <source>
        <dbReference type="Proteomes" id="UP000509549"/>
    </source>
</evidence>
<evidence type="ECO:0000313" key="2">
    <source>
        <dbReference type="EMBL" id="CAB3976298.1"/>
    </source>
</evidence>
<dbReference type="AlphaFoldDB" id="A0A6J5JVH2"/>